<evidence type="ECO:0000256" key="1">
    <source>
        <dbReference type="SAM" id="MobiDB-lite"/>
    </source>
</evidence>
<reference evidence="3" key="1">
    <citation type="submission" date="2022-11" db="UniProtKB">
        <authorList>
            <consortium name="WormBaseParasite"/>
        </authorList>
    </citation>
    <scope>IDENTIFICATION</scope>
</reference>
<keyword evidence="2" id="KW-1185">Reference proteome</keyword>
<feature type="region of interest" description="Disordered" evidence="1">
    <location>
        <begin position="1249"/>
        <end position="1290"/>
    </location>
</feature>
<feature type="region of interest" description="Disordered" evidence="1">
    <location>
        <begin position="589"/>
        <end position="620"/>
    </location>
</feature>
<proteinExistence type="predicted"/>
<organism evidence="2 3">
    <name type="scientific">Ditylenchus dipsaci</name>
    <dbReference type="NCBI Taxonomy" id="166011"/>
    <lineage>
        <taxon>Eukaryota</taxon>
        <taxon>Metazoa</taxon>
        <taxon>Ecdysozoa</taxon>
        <taxon>Nematoda</taxon>
        <taxon>Chromadorea</taxon>
        <taxon>Rhabditida</taxon>
        <taxon>Tylenchina</taxon>
        <taxon>Tylenchomorpha</taxon>
        <taxon>Sphaerularioidea</taxon>
        <taxon>Anguinidae</taxon>
        <taxon>Anguininae</taxon>
        <taxon>Ditylenchus</taxon>
    </lineage>
</organism>
<name>A0A915ESQ5_9BILA</name>
<evidence type="ECO:0000313" key="3">
    <source>
        <dbReference type="WBParaSite" id="jg8553"/>
    </source>
</evidence>
<dbReference type="WBParaSite" id="jg8553">
    <property type="protein sequence ID" value="jg8553"/>
    <property type="gene ID" value="jg8553"/>
</dbReference>
<accession>A0A915ESQ5</accession>
<protein>
    <submittedName>
        <fullName evidence="3">Uncharacterized protein</fullName>
    </submittedName>
</protein>
<evidence type="ECO:0000313" key="2">
    <source>
        <dbReference type="Proteomes" id="UP000887574"/>
    </source>
</evidence>
<sequence>MEISDAHRTDLFTHSSSDLAVLLKQNLNRKEAIESTSCSIQSRQPVDGAHLDVQAAREEQVTTQNDFIYSGESEKFAFVSAPLKGSTSQMLNAKAFSEAITEMQVNLASKQALDSATSLLETRTTISQAVSLDSKASREEQIKLETTLVGLKQAEKSHTTSSTSEYHTGELTTSCYVQTTTNSDQHLVRENQEGSALSLLLDSQSTTDEVNLGTNAMTEESCEVDHLLEGRHQENLTCISHPIAGKTSERLEAINADYILSQKEVEEGSSRVLNHQLLVQSVVGTDQSKEEQVSIQSQLSIMAEAKSPAIVEALLDTAATTRQKFSTKAASNVNAYLEEGMDQKRQEDSASTIVHKQSEGESVIFRGKECKEEELNMEMRLVGAEKTEQDSISATIDTECRLEQVQLLTHGLTERTTSLSTSIENNAEKALDESLIATPSGATHKELFRTISSSQTTRNLHRNLEQKEVDASADKIVEKKLEKQKKIIEDMVDTAGLEVEKLAEYTPQQNDNTSLVELRLDLEKEKLPSITEQQTFTKEVYLESKLQAPAVTTTSIYTNLPIVLKEANRFATIQLIKQNGIQSAKSLISHDEEDRDESIGLEAPPMMSGSPSQEAVSPKATDDLTPAVPLIAQKVGQKTCEKEVLDLQKVASTSAMLKNRFEDVEEANLLVNLSNTTDVALQLNTSKQARADKYFELKKAPDIFTSYTTVETPPSVNLIAKSISSSNILPNLPAFNEKTPEELVLHPLASPSVATCSSPNLELLKNEASEDYQLIFADQSGQTKVSTSIKELVMLEKMEINQAQHTETVGLQTSMKQDKRKTDYAAQATINVLPSSTEEISLDFLLQQPQKETLQAKTSDKSPKESILESSLAKEQTRLLVRLKTATENRAHISSEIGEDLVPSEEKQYPLSGLVDDGHPSTMPSSHLQEKTDLTGELVKMAQESSISATLLPENDAVAEVKGKVGLCRKKWEEASEQSRVACNTLDASFKKHQLDQSFTEISQQTQGDQSQKESAGLAIYSQNTCLLAGSHEESVVRDIKEYVESLNDSNQLHIRTTSSTALLPTDHLDISVQQKNLEKSQATKPKKSAYHWLKKLKKLNLLSRLLVRQWKTKMNQNLSAEAQSGQKKEHISMVKDRDSHTESCSLEVNLHEGASKENETAKGLLQGQNEQQVFSETNNSCILTNKEEITNIKSSPATEKSIFVSKYVTHKEENEETDMVNQQVKRTDVDRNSVSEMTIQALLQLNAQVESSSKKSDEQETSSLKPKQKASKKKQGKQIFKPAQHSIEY</sequence>
<dbReference type="Proteomes" id="UP000887574">
    <property type="component" value="Unplaced"/>
</dbReference>
<feature type="compositionally biased region" description="Basic residues" evidence="1">
    <location>
        <begin position="1267"/>
        <end position="1277"/>
    </location>
</feature>